<dbReference type="Proteomes" id="UP000038010">
    <property type="component" value="Unassembled WGS sequence"/>
</dbReference>
<dbReference type="Gene3D" id="1.25.10.10">
    <property type="entry name" value="Leucine-rich Repeat Variant"/>
    <property type="match status" value="1"/>
</dbReference>
<dbReference type="AlphaFoldDB" id="A0A0N1HB91"/>
<dbReference type="InterPro" id="IPR011989">
    <property type="entry name" value="ARM-like"/>
</dbReference>
<dbReference type="GeneID" id="28739376"/>
<feature type="compositionally biased region" description="Acidic residues" evidence="1">
    <location>
        <begin position="648"/>
        <end position="657"/>
    </location>
</feature>
<dbReference type="OrthoDB" id="447103at2759"/>
<keyword evidence="4" id="KW-1185">Reference proteome</keyword>
<dbReference type="SUPFAM" id="SSF48371">
    <property type="entry name" value="ARM repeat"/>
    <property type="match status" value="1"/>
</dbReference>
<proteinExistence type="predicted"/>
<evidence type="ECO:0000313" key="3">
    <source>
        <dbReference type="EMBL" id="KPI45742.1"/>
    </source>
</evidence>
<dbReference type="GO" id="GO:0005524">
    <property type="term" value="F:ATP binding"/>
    <property type="evidence" value="ECO:0007669"/>
    <property type="project" value="InterPro"/>
</dbReference>
<feature type="region of interest" description="Disordered" evidence="1">
    <location>
        <begin position="593"/>
        <end position="657"/>
    </location>
</feature>
<organism evidence="3 4">
    <name type="scientific">Cyphellophora attinorum</name>
    <dbReference type="NCBI Taxonomy" id="1664694"/>
    <lineage>
        <taxon>Eukaryota</taxon>
        <taxon>Fungi</taxon>
        <taxon>Dikarya</taxon>
        <taxon>Ascomycota</taxon>
        <taxon>Pezizomycotina</taxon>
        <taxon>Eurotiomycetes</taxon>
        <taxon>Chaetothyriomycetidae</taxon>
        <taxon>Chaetothyriales</taxon>
        <taxon>Cyphellophoraceae</taxon>
        <taxon>Cyphellophora</taxon>
    </lineage>
</organism>
<dbReference type="Gene3D" id="3.30.200.20">
    <property type="entry name" value="Phosphorylase Kinase, domain 1"/>
    <property type="match status" value="1"/>
</dbReference>
<feature type="compositionally biased region" description="Basic and acidic residues" evidence="1">
    <location>
        <begin position="765"/>
        <end position="776"/>
    </location>
</feature>
<keyword evidence="3" id="KW-0418">Kinase</keyword>
<feature type="region of interest" description="Disordered" evidence="1">
    <location>
        <begin position="674"/>
        <end position="700"/>
    </location>
</feature>
<gene>
    <name evidence="3" type="ORF">AB675_715</name>
</gene>
<evidence type="ECO:0000259" key="2">
    <source>
        <dbReference type="PROSITE" id="PS50011"/>
    </source>
</evidence>
<dbReference type="InterPro" id="IPR000719">
    <property type="entry name" value="Prot_kinase_dom"/>
</dbReference>
<dbReference type="GO" id="GO:0004672">
    <property type="term" value="F:protein kinase activity"/>
    <property type="evidence" value="ECO:0007669"/>
    <property type="project" value="InterPro"/>
</dbReference>
<dbReference type="InterPro" id="IPR016024">
    <property type="entry name" value="ARM-type_fold"/>
</dbReference>
<comment type="caution">
    <text evidence="3">The sequence shown here is derived from an EMBL/GenBank/DDBJ whole genome shotgun (WGS) entry which is preliminary data.</text>
</comment>
<dbReference type="STRING" id="1664694.A0A0N1HB91"/>
<evidence type="ECO:0000313" key="4">
    <source>
        <dbReference type="Proteomes" id="UP000038010"/>
    </source>
</evidence>
<keyword evidence="3" id="KW-0808">Transferase</keyword>
<reference evidence="3 4" key="1">
    <citation type="submission" date="2015-06" db="EMBL/GenBank/DDBJ databases">
        <title>Draft genome of the ant-associated black yeast Phialophora attae CBS 131958.</title>
        <authorList>
            <person name="Moreno L.F."/>
            <person name="Stielow B.J."/>
            <person name="de Hoog S."/>
            <person name="Vicente V.A."/>
            <person name="Weiss V.A."/>
            <person name="de Vries M."/>
            <person name="Cruz L.M."/>
            <person name="Souza E.M."/>
        </authorList>
    </citation>
    <scope>NUCLEOTIDE SEQUENCE [LARGE SCALE GENOMIC DNA]</scope>
    <source>
        <strain evidence="3 4">CBS 131958</strain>
    </source>
</reference>
<sequence length="787" mass="84799">MDFLKSAVASAIAKSSSFPYTIGDRIDSNESIWNLCNGTKKARDDGSAVCVFSFDINANRSRLPLAKNAIRKLRTLRHPGVIKTVDVIETEATIYLVTERVTPLSWHVKRKSLSPETIKWGLHSIATTLKFINGDASSVHGAVRVASIFANEAGEWKLGGFEVLSSLNEDDAVIYNYGTLLPDANRYAPPEVAANGWSVIKKHPLTAADAYGLGTLVYEAFNGVFHGTDQLTQPKSIPGSIAPSYKRLINANPKVRLSPAHFLEQGKKAGSFLQTPLINITESADNLGLMNHEERDDFLQELDKLSDDFPEDFFKSKILPELLKSVEFGGGGPSVVSAIMKISIKMTDDEFEARLTPVLLRLFQMPDRQIRVALLDHLPLMIDRMSQKDINGKVWPAMTTGFTDTAPVIREQTVKAVLVVITKLADRTINGELLRFLAKTANDEQPGIRTNTTICLGKIARNLGVGSRAKVLIAAFTRSLRDPFVHARMAALMALNATLDVFSEDDCAAKLLPVLVQSLVDKEKIVRDQANKTFDTYLARVRKYAATLPETAIPPETANNPSAAPARIGNQNDSSWAGWAISSFTNKLTTAKGEMQSAAPTNGTANHAQSLPPSGRATPTVQVHRPASAAPPAAKVAPANSSTNIMDDTADFDNDDDVLDAWGEMDEEEDNFFDAPAAKSSKSKTGPSATSTPTAAYDDGGEPDFAGWLAAQSKAKTVGKAAPKGLTKAATNTTNTSKLAPRPAAPGRSASAGVVAAPKAKVQAVKKDVLKPKVEKADDDDWGAAWD</sequence>
<dbReference type="InterPro" id="IPR011009">
    <property type="entry name" value="Kinase-like_dom_sf"/>
</dbReference>
<dbReference type="GO" id="GO:0005737">
    <property type="term" value="C:cytoplasm"/>
    <property type="evidence" value="ECO:0007669"/>
    <property type="project" value="TreeGrafter"/>
</dbReference>
<dbReference type="GO" id="GO:0006409">
    <property type="term" value="P:tRNA export from nucleus"/>
    <property type="evidence" value="ECO:0007669"/>
    <property type="project" value="TreeGrafter"/>
</dbReference>
<dbReference type="InterPro" id="IPR051177">
    <property type="entry name" value="CIK-Related_Protein"/>
</dbReference>
<dbReference type="Pfam" id="PF00069">
    <property type="entry name" value="Pkinase"/>
    <property type="match status" value="1"/>
</dbReference>
<dbReference type="EMBL" id="LFJN01000001">
    <property type="protein sequence ID" value="KPI45742.1"/>
    <property type="molecule type" value="Genomic_DNA"/>
</dbReference>
<dbReference type="PROSITE" id="PS50011">
    <property type="entry name" value="PROTEIN_KINASE_DOM"/>
    <property type="match status" value="1"/>
</dbReference>
<feature type="compositionally biased region" description="Low complexity" evidence="1">
    <location>
        <begin position="726"/>
        <end position="763"/>
    </location>
</feature>
<protein>
    <submittedName>
        <fullName evidence="3">N-terminal kinase-like protein</fullName>
    </submittedName>
</protein>
<dbReference type="PANTHER" id="PTHR12984">
    <property type="entry name" value="SCY1-RELATED S/T PROTEIN KINASE-LIKE"/>
    <property type="match status" value="1"/>
</dbReference>
<feature type="compositionally biased region" description="Low complexity" evidence="1">
    <location>
        <begin position="675"/>
        <end position="696"/>
    </location>
</feature>
<feature type="region of interest" description="Disordered" evidence="1">
    <location>
        <begin position="716"/>
        <end position="787"/>
    </location>
</feature>
<dbReference type="RefSeq" id="XP_018005705.1">
    <property type="nucleotide sequence ID" value="XM_018147507.1"/>
</dbReference>
<name>A0A0N1HB91_9EURO</name>
<feature type="compositionally biased region" description="Polar residues" evidence="1">
    <location>
        <begin position="598"/>
        <end position="621"/>
    </location>
</feature>
<evidence type="ECO:0000256" key="1">
    <source>
        <dbReference type="SAM" id="MobiDB-lite"/>
    </source>
</evidence>
<accession>A0A0N1HB91</accession>
<dbReference type="VEuPathDB" id="FungiDB:AB675_715"/>
<feature type="compositionally biased region" description="Acidic residues" evidence="1">
    <location>
        <begin position="777"/>
        <end position="787"/>
    </location>
</feature>
<dbReference type="Gene3D" id="1.10.510.10">
    <property type="entry name" value="Transferase(Phosphotransferase) domain 1"/>
    <property type="match status" value="1"/>
</dbReference>
<dbReference type="SUPFAM" id="SSF56112">
    <property type="entry name" value="Protein kinase-like (PK-like)"/>
    <property type="match status" value="1"/>
</dbReference>
<dbReference type="PANTHER" id="PTHR12984:SF3">
    <property type="entry name" value="N-TERMINAL KINASE-LIKE PROTEIN"/>
    <property type="match status" value="1"/>
</dbReference>
<feature type="compositionally biased region" description="Low complexity" evidence="1">
    <location>
        <begin position="626"/>
        <end position="639"/>
    </location>
</feature>
<feature type="domain" description="Protein kinase" evidence="2">
    <location>
        <begin position="1"/>
        <end position="273"/>
    </location>
</feature>